<accession>A0AAN8WKM9</accession>
<evidence type="ECO:0000256" key="1">
    <source>
        <dbReference type="SAM" id="MobiDB-lite"/>
    </source>
</evidence>
<reference evidence="2 3" key="1">
    <citation type="submission" date="2023-11" db="EMBL/GenBank/DDBJ databases">
        <title>Halocaridina rubra genome assembly.</title>
        <authorList>
            <person name="Smith C."/>
        </authorList>
    </citation>
    <scope>NUCLEOTIDE SEQUENCE [LARGE SCALE GENOMIC DNA]</scope>
    <source>
        <strain evidence="2">EP-1</strain>
        <tissue evidence="2">Whole</tissue>
    </source>
</reference>
<feature type="compositionally biased region" description="Basic and acidic residues" evidence="1">
    <location>
        <begin position="20"/>
        <end position="38"/>
    </location>
</feature>
<dbReference type="AlphaFoldDB" id="A0AAN8WKM9"/>
<feature type="non-terminal residue" evidence="2">
    <location>
        <position position="1"/>
    </location>
</feature>
<gene>
    <name evidence="2" type="ORF">SK128_015458</name>
</gene>
<sequence length="85" mass="9051">DGDLENEVHDLSPSMENTVGEERGKRSPDKELRGDDDRQGRKLTIWSTAFTTYTVTTTSVLTGTTATATLMCTAPGANAAQCSLG</sequence>
<name>A0AAN8WKM9_HALRR</name>
<comment type="caution">
    <text evidence="2">The sequence shown here is derived from an EMBL/GenBank/DDBJ whole genome shotgun (WGS) entry which is preliminary data.</text>
</comment>
<proteinExistence type="predicted"/>
<evidence type="ECO:0000313" key="2">
    <source>
        <dbReference type="EMBL" id="KAK7026646.1"/>
    </source>
</evidence>
<dbReference type="Proteomes" id="UP001381693">
    <property type="component" value="Unassembled WGS sequence"/>
</dbReference>
<organism evidence="2 3">
    <name type="scientific">Halocaridina rubra</name>
    <name type="common">Hawaiian red shrimp</name>
    <dbReference type="NCBI Taxonomy" id="373956"/>
    <lineage>
        <taxon>Eukaryota</taxon>
        <taxon>Metazoa</taxon>
        <taxon>Ecdysozoa</taxon>
        <taxon>Arthropoda</taxon>
        <taxon>Crustacea</taxon>
        <taxon>Multicrustacea</taxon>
        <taxon>Malacostraca</taxon>
        <taxon>Eumalacostraca</taxon>
        <taxon>Eucarida</taxon>
        <taxon>Decapoda</taxon>
        <taxon>Pleocyemata</taxon>
        <taxon>Caridea</taxon>
        <taxon>Atyoidea</taxon>
        <taxon>Atyidae</taxon>
        <taxon>Halocaridina</taxon>
    </lineage>
</organism>
<dbReference type="EMBL" id="JAXCGZ010022705">
    <property type="protein sequence ID" value="KAK7026646.1"/>
    <property type="molecule type" value="Genomic_DNA"/>
</dbReference>
<evidence type="ECO:0000313" key="3">
    <source>
        <dbReference type="Proteomes" id="UP001381693"/>
    </source>
</evidence>
<feature type="compositionally biased region" description="Basic and acidic residues" evidence="1">
    <location>
        <begin position="1"/>
        <end position="10"/>
    </location>
</feature>
<protein>
    <submittedName>
        <fullName evidence="2">Uncharacterized protein</fullName>
    </submittedName>
</protein>
<keyword evidence="3" id="KW-1185">Reference proteome</keyword>
<feature type="region of interest" description="Disordered" evidence="1">
    <location>
        <begin position="1"/>
        <end position="38"/>
    </location>
</feature>